<sequence>MKDNFEDIKNEFKAKSLYWKNVRSKKMKAVLILLFLSLIGLKVFTTVLTFDWLSALMKSI</sequence>
<keyword evidence="1" id="KW-0472">Membrane</keyword>
<dbReference type="EMBL" id="MAUJ01000001">
    <property type="protein sequence ID" value="OCQ23698.1"/>
    <property type="molecule type" value="Genomic_DNA"/>
</dbReference>
<comment type="caution">
    <text evidence="2">The sequence shown here is derived from an EMBL/GenBank/DDBJ whole genome shotgun (WGS) entry which is preliminary data.</text>
</comment>
<organism evidence="2 3">
    <name type="scientific">Pseudoalteromonas luteoviolacea</name>
    <dbReference type="NCBI Taxonomy" id="43657"/>
    <lineage>
        <taxon>Bacteria</taxon>
        <taxon>Pseudomonadati</taxon>
        <taxon>Pseudomonadota</taxon>
        <taxon>Gammaproteobacteria</taxon>
        <taxon>Alteromonadales</taxon>
        <taxon>Pseudoalteromonadaceae</taxon>
        <taxon>Pseudoalteromonas</taxon>
    </lineage>
</organism>
<proteinExistence type="predicted"/>
<evidence type="ECO:0000313" key="3">
    <source>
        <dbReference type="Proteomes" id="UP000093366"/>
    </source>
</evidence>
<accession>A0A1C0TWJ5</accession>
<evidence type="ECO:0000256" key="1">
    <source>
        <dbReference type="SAM" id="Phobius"/>
    </source>
</evidence>
<feature type="transmembrane region" description="Helical" evidence="1">
    <location>
        <begin position="29"/>
        <end position="50"/>
    </location>
</feature>
<protein>
    <submittedName>
        <fullName evidence="2">Uncharacterized protein</fullName>
    </submittedName>
</protein>
<dbReference type="OrthoDB" id="6402708at2"/>
<gene>
    <name evidence="2" type="ORF">A7985_07080</name>
</gene>
<keyword evidence="1" id="KW-1133">Transmembrane helix</keyword>
<name>A0A1C0TWJ5_9GAMM</name>
<dbReference type="Proteomes" id="UP000093366">
    <property type="component" value="Unassembled WGS sequence"/>
</dbReference>
<reference evidence="3" key="1">
    <citation type="submission" date="2016-07" db="EMBL/GenBank/DDBJ databases">
        <authorList>
            <person name="Florea S."/>
            <person name="Webb J.S."/>
            <person name="Jaromczyk J."/>
            <person name="Schardl C.L."/>
        </authorList>
    </citation>
    <scope>NUCLEOTIDE SEQUENCE [LARGE SCALE GENOMIC DNA]</scope>
    <source>
        <strain evidence="3">IPB1</strain>
    </source>
</reference>
<evidence type="ECO:0000313" key="2">
    <source>
        <dbReference type="EMBL" id="OCQ23698.1"/>
    </source>
</evidence>
<dbReference type="AlphaFoldDB" id="A0A1C0TWJ5"/>
<keyword evidence="1" id="KW-0812">Transmembrane</keyword>